<keyword evidence="1" id="KW-1133">Transmembrane helix</keyword>
<keyword evidence="1" id="KW-0472">Membrane</keyword>
<evidence type="ECO:0000256" key="1">
    <source>
        <dbReference type="SAM" id="Phobius"/>
    </source>
</evidence>
<gene>
    <name evidence="3" type="ORF">QJT81_04015</name>
</gene>
<evidence type="ECO:0000259" key="2">
    <source>
        <dbReference type="Pfam" id="PF12770"/>
    </source>
</evidence>
<dbReference type="KEGG" id="tput:QJT81_04015"/>
<dbReference type="Pfam" id="PF12770">
    <property type="entry name" value="CHAT"/>
    <property type="match status" value="1"/>
</dbReference>
<feature type="transmembrane region" description="Helical" evidence="1">
    <location>
        <begin position="216"/>
        <end position="236"/>
    </location>
</feature>
<evidence type="ECO:0000313" key="3">
    <source>
        <dbReference type="EMBL" id="WGZ95167.1"/>
    </source>
</evidence>
<dbReference type="EMBL" id="CP124756">
    <property type="protein sequence ID" value="WGZ95167.1"/>
    <property type="molecule type" value="Genomic_DNA"/>
</dbReference>
<organism evidence="3">
    <name type="scientific">Candidatus Thiothrix putei</name>
    <dbReference type="NCBI Taxonomy" id="3080811"/>
    <lineage>
        <taxon>Bacteria</taxon>
        <taxon>Pseudomonadati</taxon>
        <taxon>Pseudomonadota</taxon>
        <taxon>Gammaproteobacteria</taxon>
        <taxon>Thiotrichales</taxon>
        <taxon>Thiotrichaceae</taxon>
        <taxon>Thiothrix</taxon>
    </lineage>
</organism>
<dbReference type="InterPro" id="IPR024983">
    <property type="entry name" value="CHAT_dom"/>
</dbReference>
<name>A0AA95HD94_9GAMM</name>
<reference evidence="3" key="2">
    <citation type="submission" date="2023-04" db="EMBL/GenBank/DDBJ databases">
        <authorList>
            <person name="Beletskiy A.V."/>
            <person name="Mardanov A.V."/>
            <person name="Ravin N.V."/>
        </authorList>
    </citation>
    <scope>NUCLEOTIDE SEQUENCE</scope>
    <source>
        <strain evidence="3">GKL-02</strain>
    </source>
</reference>
<dbReference type="AlphaFoldDB" id="A0AA95HD94"/>
<protein>
    <submittedName>
        <fullName evidence="3">CHAT domain-containing protein</fullName>
    </submittedName>
</protein>
<proteinExistence type="predicted"/>
<sequence length="347" mass="39153">MNLLKAKTKILLLAANPADTTVLKLGEEFRDIKESLQLGNYRHNFEVRQGEAVRPKDFLRLILHENPHIIHFSGHAKVGGILLESEDGVMQLVSGDILAALLKESKNLQCVILNACYSVDQAGKLRDVVPFVIGMTESLADESAIRFSLGFYSALAENNSIEASFAYGVTSISLGGRRGIFSRSLDVEEKLGVYPNINKPILLKNETLEKRFNEQWSVYIYLIIIILTLSFGYVPYSWREKDKTSSIAQEEAQLIEPDYISIEGRVYSETEFEQKPLSGVRVVFPKLHQSETTLANGEFNIHYANIEKLKKTDRVRVTVIQDGYLPYDMLLSVGFYMDIALIPVEVR</sequence>
<accession>A0AA95HD94</accession>
<feature type="domain" description="CHAT" evidence="2">
    <location>
        <begin position="29"/>
        <end position="162"/>
    </location>
</feature>
<dbReference type="Proteomes" id="UP001301326">
    <property type="component" value="Chromosome"/>
</dbReference>
<reference evidence="3" key="1">
    <citation type="journal article" date="2023" name="Int. J. Mol. Sci.">
        <title>Metagenomics Revealed a New Genus 'Candidatus Thiocaldithrix dubininis' gen. nov., sp. nov. and a New Species 'Candidatus Thiothrix putei' sp. nov. in the Family Thiotrichaceae, Some Members of Which Have Traits of Both Na+- and H+-Motive Energetics.</title>
        <authorList>
            <person name="Ravin N.V."/>
            <person name="Muntyan M.S."/>
            <person name="Smolyakov D.D."/>
            <person name="Rudenko T.S."/>
            <person name="Beletsky A.V."/>
            <person name="Mardanov A.V."/>
            <person name="Grabovich M.Y."/>
        </authorList>
    </citation>
    <scope>NUCLEOTIDE SEQUENCE</scope>
    <source>
        <strain evidence="3">GKL-02</strain>
    </source>
</reference>
<keyword evidence="1" id="KW-0812">Transmembrane</keyword>